<organism evidence="1 2">
    <name type="scientific">Ensete ventricosum</name>
    <name type="common">Abyssinian banana</name>
    <name type="synonym">Musa ensete</name>
    <dbReference type="NCBI Taxonomy" id="4639"/>
    <lineage>
        <taxon>Eukaryota</taxon>
        <taxon>Viridiplantae</taxon>
        <taxon>Streptophyta</taxon>
        <taxon>Embryophyta</taxon>
        <taxon>Tracheophyta</taxon>
        <taxon>Spermatophyta</taxon>
        <taxon>Magnoliopsida</taxon>
        <taxon>Liliopsida</taxon>
        <taxon>Zingiberales</taxon>
        <taxon>Musaceae</taxon>
        <taxon>Ensete</taxon>
    </lineage>
</organism>
<dbReference type="EMBL" id="AMZH03005868">
    <property type="protein sequence ID" value="RRT65283.1"/>
    <property type="molecule type" value="Genomic_DNA"/>
</dbReference>
<protein>
    <submittedName>
        <fullName evidence="1">Uncharacterized protein</fullName>
    </submittedName>
</protein>
<sequence length="78" mass="8792">MEIGAGRATRSVRFRRRARREAYIILHCHAASGGDLKALAAVVTRLAHRRFSHRDVAHPPRFVSISTETDDKDRLTAL</sequence>
<dbReference type="AlphaFoldDB" id="A0A426ZMQ3"/>
<accession>A0A426ZMQ3</accession>
<evidence type="ECO:0000313" key="1">
    <source>
        <dbReference type="EMBL" id="RRT65283.1"/>
    </source>
</evidence>
<comment type="caution">
    <text evidence="1">The sequence shown here is derived from an EMBL/GenBank/DDBJ whole genome shotgun (WGS) entry which is preliminary data.</text>
</comment>
<gene>
    <name evidence="1" type="ORF">B296_00041161</name>
</gene>
<reference evidence="1 2" key="1">
    <citation type="journal article" date="2014" name="Agronomy (Basel)">
        <title>A Draft Genome Sequence for Ensete ventricosum, the Drought-Tolerant Tree Against Hunger.</title>
        <authorList>
            <person name="Harrison J."/>
            <person name="Moore K.A."/>
            <person name="Paszkiewicz K."/>
            <person name="Jones T."/>
            <person name="Grant M."/>
            <person name="Ambacheew D."/>
            <person name="Muzemil S."/>
            <person name="Studholme D.J."/>
        </authorList>
    </citation>
    <scope>NUCLEOTIDE SEQUENCE [LARGE SCALE GENOMIC DNA]</scope>
</reference>
<dbReference type="Proteomes" id="UP000287651">
    <property type="component" value="Unassembled WGS sequence"/>
</dbReference>
<evidence type="ECO:0000313" key="2">
    <source>
        <dbReference type="Proteomes" id="UP000287651"/>
    </source>
</evidence>
<proteinExistence type="predicted"/>
<name>A0A426ZMQ3_ENSVE</name>